<feature type="transmembrane region" description="Helical" evidence="18">
    <location>
        <begin position="1371"/>
        <end position="1392"/>
    </location>
</feature>
<evidence type="ECO:0000256" key="1">
    <source>
        <dbReference type="ARBA" id="ARBA00004166"/>
    </source>
</evidence>
<keyword evidence="10" id="KW-0333">Golgi apparatus</keyword>
<dbReference type="FunFam" id="2.10.70.80:FF:000001">
    <property type="entry name" value="Sortilin-related VPS10 domain-containing receptor 1"/>
    <property type="match status" value="1"/>
</dbReference>
<proteinExistence type="predicted"/>
<dbReference type="Gene3D" id="2.10.70.80">
    <property type="match status" value="2"/>
</dbReference>
<evidence type="ECO:0000256" key="8">
    <source>
        <dbReference type="ARBA" id="ARBA00022927"/>
    </source>
</evidence>
<dbReference type="PANTHER" id="PTHR12106:SF27">
    <property type="entry name" value="SORTILIN-RELATED RECEPTOR"/>
    <property type="match status" value="1"/>
</dbReference>
<comment type="caution">
    <text evidence="21">The sequence shown here is derived from an EMBL/GenBank/DDBJ whole genome shotgun (WGS) entry which is preliminary data.</text>
</comment>
<keyword evidence="7" id="KW-0677">Repeat</keyword>
<evidence type="ECO:0000256" key="14">
    <source>
        <dbReference type="ARBA" id="ARBA00025569"/>
    </source>
</evidence>
<dbReference type="InterPro" id="IPR031778">
    <property type="entry name" value="Sortilin_N"/>
</dbReference>
<keyword evidence="6 19" id="KW-0732">Signal</keyword>
<dbReference type="GO" id="GO:0005794">
    <property type="term" value="C:Golgi apparatus"/>
    <property type="evidence" value="ECO:0007669"/>
    <property type="project" value="UniProtKB-SubCell"/>
</dbReference>
<dbReference type="CDD" id="cd15482">
    <property type="entry name" value="Sialidase_non-viral"/>
    <property type="match status" value="1"/>
</dbReference>
<name>A0A8H7WIT2_9HELO</name>
<evidence type="ECO:0000256" key="6">
    <source>
        <dbReference type="ARBA" id="ARBA00022729"/>
    </source>
</evidence>
<evidence type="ECO:0000256" key="9">
    <source>
        <dbReference type="ARBA" id="ARBA00022989"/>
    </source>
</evidence>
<evidence type="ECO:0000256" key="11">
    <source>
        <dbReference type="ARBA" id="ARBA00023136"/>
    </source>
</evidence>
<feature type="transmembrane region" description="Helical" evidence="18">
    <location>
        <begin position="1422"/>
        <end position="1442"/>
    </location>
</feature>
<dbReference type="Gene3D" id="3.30.60.270">
    <property type="match status" value="2"/>
</dbReference>
<dbReference type="Pfam" id="PF15901">
    <property type="entry name" value="Sortilin_C"/>
    <property type="match status" value="2"/>
</dbReference>
<comment type="subcellular location">
    <subcellularLocation>
        <location evidence="1">Golgi apparatus</location>
        <location evidence="1">trans-Golgi network membrane</location>
        <topology evidence="1">Multi-pass membrane protein</topology>
    </subcellularLocation>
    <subcellularLocation>
        <location evidence="2">Prevacuolar compartment membrane</location>
        <topology evidence="2">Multi-pass membrane protein</topology>
    </subcellularLocation>
</comment>
<evidence type="ECO:0000259" key="20">
    <source>
        <dbReference type="SMART" id="SM00602"/>
    </source>
</evidence>
<evidence type="ECO:0000256" key="4">
    <source>
        <dbReference type="ARBA" id="ARBA00022448"/>
    </source>
</evidence>
<dbReference type="OrthoDB" id="443634at2759"/>
<protein>
    <recommendedName>
        <fullName evidence="3">Vacuolar protein sorting/targeting protein 10</fullName>
    </recommendedName>
    <alternativeName>
        <fullName evidence="16">Carboxypeptidase Y receptor</fullName>
    </alternativeName>
    <alternativeName>
        <fullName evidence="15 17">Sortilin VPS10</fullName>
    </alternativeName>
</protein>
<keyword evidence="5 18" id="KW-0812">Transmembrane</keyword>
<dbReference type="GO" id="GO:0016020">
    <property type="term" value="C:membrane"/>
    <property type="evidence" value="ECO:0007669"/>
    <property type="project" value="InterPro"/>
</dbReference>
<evidence type="ECO:0000256" key="17">
    <source>
        <dbReference type="ARBA" id="ARBA00031902"/>
    </source>
</evidence>
<comment type="function">
    <text evidence="14">Functions as a sorting receptor in the Golgi compartment required for the intracellular sorting and delivery of soluble vacuolar proteins, like carboxypeptidase Y (CPY) and proteinase A. Executes multiple rounds of sorting by cycling between the late Golgi and a prevacuolar endosome-like compartment.</text>
</comment>
<reference evidence="21" key="1">
    <citation type="submission" date="2021-02" db="EMBL/GenBank/DDBJ databases">
        <title>Genome sequence Cadophora malorum strain M34.</title>
        <authorList>
            <person name="Stefanovic E."/>
            <person name="Vu D."/>
            <person name="Scully C."/>
            <person name="Dijksterhuis J."/>
            <person name="Roader J."/>
            <person name="Houbraken J."/>
        </authorList>
    </citation>
    <scope>NUCLEOTIDE SEQUENCE</scope>
    <source>
        <strain evidence="21">M34</strain>
    </source>
</reference>
<feature type="domain" description="VPS10" evidence="20">
    <location>
        <begin position="712"/>
        <end position="1360"/>
    </location>
</feature>
<dbReference type="Gene3D" id="2.130.10.10">
    <property type="entry name" value="YVTN repeat-like/Quinoprotein amine dehydrogenase"/>
    <property type="match status" value="2"/>
</dbReference>
<dbReference type="GO" id="GO:0006895">
    <property type="term" value="P:Golgi to endosome transport"/>
    <property type="evidence" value="ECO:0007669"/>
    <property type="project" value="TreeGrafter"/>
</dbReference>
<dbReference type="GO" id="GO:0006623">
    <property type="term" value="P:protein targeting to vacuole"/>
    <property type="evidence" value="ECO:0007669"/>
    <property type="project" value="TreeGrafter"/>
</dbReference>
<evidence type="ECO:0000256" key="2">
    <source>
        <dbReference type="ARBA" id="ARBA00004488"/>
    </source>
</evidence>
<evidence type="ECO:0000256" key="13">
    <source>
        <dbReference type="ARBA" id="ARBA00023180"/>
    </source>
</evidence>
<evidence type="ECO:0000256" key="5">
    <source>
        <dbReference type="ARBA" id="ARBA00022692"/>
    </source>
</evidence>
<dbReference type="Gene3D" id="2.120.10.10">
    <property type="match status" value="1"/>
</dbReference>
<feature type="domain" description="VPS10" evidence="20">
    <location>
        <begin position="51"/>
        <end position="677"/>
    </location>
</feature>
<keyword evidence="4" id="KW-0813">Transport</keyword>
<keyword evidence="12" id="KW-0675">Receptor</keyword>
<evidence type="ECO:0000256" key="19">
    <source>
        <dbReference type="SAM" id="SignalP"/>
    </source>
</evidence>
<dbReference type="SUPFAM" id="SSF110296">
    <property type="entry name" value="Oligoxyloglucan reducing end-specific cellobiohydrolase"/>
    <property type="match status" value="2"/>
</dbReference>
<dbReference type="InterPro" id="IPR015943">
    <property type="entry name" value="WD40/YVTN_repeat-like_dom_sf"/>
</dbReference>
<feature type="signal peptide" evidence="19">
    <location>
        <begin position="1"/>
        <end position="24"/>
    </location>
</feature>
<evidence type="ECO:0000256" key="16">
    <source>
        <dbReference type="ARBA" id="ARBA00031354"/>
    </source>
</evidence>
<dbReference type="InterPro" id="IPR031777">
    <property type="entry name" value="Sortilin_C"/>
</dbReference>
<dbReference type="GO" id="GO:0006896">
    <property type="term" value="P:Golgi to vacuole transport"/>
    <property type="evidence" value="ECO:0007669"/>
    <property type="project" value="TreeGrafter"/>
</dbReference>
<gene>
    <name evidence="21" type="ORF">IFR04_001441</name>
</gene>
<evidence type="ECO:0000256" key="7">
    <source>
        <dbReference type="ARBA" id="ARBA00022737"/>
    </source>
</evidence>
<keyword evidence="13" id="KW-0325">Glycoprotein</keyword>
<evidence type="ECO:0000313" key="22">
    <source>
        <dbReference type="Proteomes" id="UP000664132"/>
    </source>
</evidence>
<evidence type="ECO:0000256" key="3">
    <source>
        <dbReference type="ARBA" id="ARBA00015369"/>
    </source>
</evidence>
<dbReference type="EMBL" id="JAFJYH010000010">
    <property type="protein sequence ID" value="KAG4425522.1"/>
    <property type="molecule type" value="Genomic_DNA"/>
</dbReference>
<dbReference type="InterPro" id="IPR050310">
    <property type="entry name" value="VPS10-sortilin"/>
</dbReference>
<feature type="chain" id="PRO_5034884711" description="Vacuolar protein sorting/targeting protein 10" evidence="19">
    <location>
        <begin position="25"/>
        <end position="1489"/>
    </location>
</feature>
<evidence type="ECO:0000313" key="21">
    <source>
        <dbReference type="EMBL" id="KAG4425522.1"/>
    </source>
</evidence>
<evidence type="ECO:0000256" key="18">
    <source>
        <dbReference type="SAM" id="Phobius"/>
    </source>
</evidence>
<keyword evidence="9 18" id="KW-1133">Transmembrane helix</keyword>
<dbReference type="FunFam" id="3.30.60.270:FF:000005">
    <property type="entry name" value="Sortilin"/>
    <property type="match status" value="2"/>
</dbReference>
<accession>A0A8H7WIT2</accession>
<sequence length="1489" mass="167330">MRLHTAAGWRSLLFSTLLCTGAWAKKEKPSVKSKKFDFIPHNVNYFEDSDVLLFEDNLNNDVYRSTDAGATWDKIDEGKGKMLEISMHPFDKKRAYIITVEKTHYKTSDQGKTWEKFEADAQATIFNTALTYHAGDPDRIIFNAMDCTGIFCSELTMYTLDNFAKPPKTLRIDTSGCHWAKSTELFKTGQKDLDNDRILCVVKGRFSPWRKDYRLLISDNFFESNGGTVQEFEPELEPGRTVQGIVNMAISHPYLVVAAVADKTDEMALYISDDTVKWHRAIFPHDHKITEEAYTLLEGTNYSIQIDVMTGRETNPTGVFFSSNSNGTFYARNLEHTNRGADGYVDFEKVYGVQGIILYNVVDNWEDVDSGKTNGKKIKSKISFDDGRTWESLTVDKEDLHLHSVTELSNSGRVFSSPAPGLLMGIGNTGSNLKEYGEGNLYVSDDAGLTWRKALDGPHKYEFGDQGSILVAMKEGFHDEVRFSLDHGKTWDKADLPEKVRPVQLTTLQDSTSLKFLLEAIDEERTGAAAFLMVLDFDDMQESQCKEDDMEKWYARVDSDGKPTCLMGHKQWYSRRKADADCFVKKEFEDPEVHSEQCECTDADFECDYNFVRSADRKECEKAGDLILPEGACKAVGPEDTFKGSSGWRLIPGNDCKRTDGKQRDDPVDRKCVDAVGAPASGKPDGAQKSFDGKFFHSKIYLERTGISQGTDETVLMQTDAGIFISQDHGKKWEPMFKDEKILAIIPHTYFNDMVFFITDSEKVYYSTDRGKNIRSFQAPDKPNTKRIPVMSFHPKNKDWIIWVGRRGDCPDGPECHAVASITTDRGDDKWKTLQRYVRKCEFIAEPENGYRVPGPKPEIDKKSRDKLIYCEVKSKESAEDTDNPYKLVSSDDFFNEPPVTHFTNVVDFATMSEFIVVATKDDKAESLKVDTSVNGLTFADARFPYGFSVPHQTGYTVLDSSTHSVFLHVTVNNEKGYEYGSIIKSNSNGTSYVLSLNAVDRDGPGYVDFEKMFGIEGVAMVNVVSNYQSKNFKKEGKKLKTMITHNDGAEWAYLKPPPKDADGKTFSCSNSNLEKCSLNIHGYTERADKSHTYSSASAIGLMLGTGNVGETLSSMKDADTFMTSDGGVNWKSVKKGSYMWEFGDQGSIVVIVREKVATNVVYYSLDEGENWVEYKFAEKEIQVDDLTTVPSDNSRNFLLWGYNGDELVAVNLDFSGLTDVQCKLNENDVEADDYYLWTPKHPSQEDDCLFGHVSSYHRKRTEKKCFNGQMIPHLHSIERNCSCTRRDFECDFNFQRQTDGSCALVPGFTPYDHSLICKEDESIIEYDDPTGYRRIPLSTCVGGKEFDKSVPHPCPGKGEQFKQKHGVSGIGIFFIVIVCIGVAAGVGWWVWTNMGNFGQIRLGEQSAASDLEPPYVKYPKLVLVAIVMVATGAAALATSLWRDARTTFGGSRPARFTTRDSFARGRGDYAVVDDDEGELLGDESDEEV</sequence>
<dbReference type="Proteomes" id="UP000664132">
    <property type="component" value="Unassembled WGS sequence"/>
</dbReference>
<dbReference type="GO" id="GO:0005829">
    <property type="term" value="C:cytosol"/>
    <property type="evidence" value="ECO:0007669"/>
    <property type="project" value="GOC"/>
</dbReference>
<keyword evidence="11 18" id="KW-0472">Membrane</keyword>
<evidence type="ECO:0000256" key="10">
    <source>
        <dbReference type="ARBA" id="ARBA00023034"/>
    </source>
</evidence>
<keyword evidence="22" id="KW-1185">Reference proteome</keyword>
<organism evidence="21 22">
    <name type="scientific">Cadophora malorum</name>
    <dbReference type="NCBI Taxonomy" id="108018"/>
    <lineage>
        <taxon>Eukaryota</taxon>
        <taxon>Fungi</taxon>
        <taxon>Dikarya</taxon>
        <taxon>Ascomycota</taxon>
        <taxon>Pezizomycotina</taxon>
        <taxon>Leotiomycetes</taxon>
        <taxon>Helotiales</taxon>
        <taxon>Ploettnerulaceae</taxon>
        <taxon>Cadophora</taxon>
    </lineage>
</organism>
<dbReference type="Pfam" id="PF15902">
    <property type="entry name" value="Sortilin-Vps10"/>
    <property type="match status" value="2"/>
</dbReference>
<keyword evidence="8" id="KW-0653">Protein transport</keyword>
<dbReference type="InterPro" id="IPR006581">
    <property type="entry name" value="VPS10"/>
</dbReference>
<evidence type="ECO:0000256" key="12">
    <source>
        <dbReference type="ARBA" id="ARBA00023170"/>
    </source>
</evidence>
<evidence type="ECO:0000256" key="15">
    <source>
        <dbReference type="ARBA" id="ARBA00031250"/>
    </source>
</evidence>
<dbReference type="PANTHER" id="PTHR12106">
    <property type="entry name" value="SORTILIN RELATED"/>
    <property type="match status" value="1"/>
</dbReference>
<dbReference type="SMART" id="SM00602">
    <property type="entry name" value="VPS10"/>
    <property type="match status" value="2"/>
</dbReference>